<organism evidence="4">
    <name type="scientific">Fundidesulfovibrio putealis</name>
    <dbReference type="NCBI Taxonomy" id="270496"/>
    <lineage>
        <taxon>Bacteria</taxon>
        <taxon>Pseudomonadati</taxon>
        <taxon>Thermodesulfobacteriota</taxon>
        <taxon>Desulfovibrionia</taxon>
        <taxon>Desulfovibrionales</taxon>
        <taxon>Desulfovibrionaceae</taxon>
        <taxon>Fundidesulfovibrio</taxon>
    </lineage>
</organism>
<dbReference type="SUPFAM" id="SSF48452">
    <property type="entry name" value="TPR-like"/>
    <property type="match status" value="1"/>
</dbReference>
<evidence type="ECO:0000313" key="4">
    <source>
        <dbReference type="EMBL" id="HGG93385.1"/>
    </source>
</evidence>
<evidence type="ECO:0000256" key="3">
    <source>
        <dbReference type="SAM" id="Phobius"/>
    </source>
</evidence>
<feature type="transmembrane region" description="Helical" evidence="3">
    <location>
        <begin position="13"/>
        <end position="32"/>
    </location>
</feature>
<dbReference type="InterPro" id="IPR019734">
    <property type="entry name" value="TPR_rpt"/>
</dbReference>
<dbReference type="Gene3D" id="1.25.40.10">
    <property type="entry name" value="Tetratricopeptide repeat domain"/>
    <property type="match status" value="1"/>
</dbReference>
<name>A0A7C4AI74_9BACT</name>
<dbReference type="PROSITE" id="PS50005">
    <property type="entry name" value="TPR"/>
    <property type="match status" value="1"/>
</dbReference>
<feature type="repeat" description="TPR" evidence="1">
    <location>
        <begin position="110"/>
        <end position="143"/>
    </location>
</feature>
<sequence length="193" mass="20652">MTTDNAPGAANKAAVLMMIVALLGMFAWSFAYRASNPSLVSSMEQREGGTPGAPGGEAMNAVMAAMTQLQKNPDDLHSQLDAAEAFASADMWDKALQMLDKASAKAPDDLDVLNLHGVALFRTEKPKEAAAKFSRMLELDPTNFRAQFNLAAVYKYGLNDQAKGKALFEAVTANPKADPQTKDQARQEISGGQ</sequence>
<proteinExistence type="predicted"/>
<dbReference type="AlphaFoldDB" id="A0A7C4AI74"/>
<protein>
    <submittedName>
        <fullName evidence="4">Uncharacterized protein</fullName>
    </submittedName>
</protein>
<keyword evidence="3" id="KW-0472">Membrane</keyword>
<comment type="caution">
    <text evidence="4">The sequence shown here is derived from an EMBL/GenBank/DDBJ whole genome shotgun (WGS) entry which is preliminary data.</text>
</comment>
<dbReference type="InterPro" id="IPR011990">
    <property type="entry name" value="TPR-like_helical_dom_sf"/>
</dbReference>
<keyword evidence="1" id="KW-0802">TPR repeat</keyword>
<evidence type="ECO:0000256" key="2">
    <source>
        <dbReference type="SAM" id="MobiDB-lite"/>
    </source>
</evidence>
<feature type="region of interest" description="Disordered" evidence="2">
    <location>
        <begin position="174"/>
        <end position="193"/>
    </location>
</feature>
<evidence type="ECO:0000256" key="1">
    <source>
        <dbReference type="PROSITE-ProRule" id="PRU00339"/>
    </source>
</evidence>
<reference evidence="4" key="1">
    <citation type="journal article" date="2020" name="mSystems">
        <title>Genome- and Community-Level Interaction Insights into Carbon Utilization and Element Cycling Functions of Hydrothermarchaeota in Hydrothermal Sediment.</title>
        <authorList>
            <person name="Zhou Z."/>
            <person name="Liu Y."/>
            <person name="Xu W."/>
            <person name="Pan J."/>
            <person name="Luo Z.H."/>
            <person name="Li M."/>
        </authorList>
    </citation>
    <scope>NUCLEOTIDE SEQUENCE [LARGE SCALE GENOMIC DNA]</scope>
    <source>
        <strain evidence="4">SpSt-413</strain>
    </source>
</reference>
<dbReference type="EMBL" id="DSRP01000737">
    <property type="protein sequence ID" value="HGG93385.1"/>
    <property type="molecule type" value="Genomic_DNA"/>
</dbReference>
<keyword evidence="3" id="KW-0812">Transmembrane</keyword>
<accession>A0A7C4AI74</accession>
<keyword evidence="3" id="KW-1133">Transmembrane helix</keyword>
<gene>
    <name evidence="4" type="ORF">ENR59_10615</name>
</gene>